<evidence type="ECO:0000256" key="3">
    <source>
        <dbReference type="ARBA" id="ARBA00023125"/>
    </source>
</evidence>
<sequence length="268" mass="29384">MDNPRVAVIVEDDQDIRELISVILIQAGFEVYSASNGADGVEAVKKYNPAIVTLDLGLPDMDGFEVARRVRLFSDTYIIMLTGRADEMDTLLGLETGADDYLTKPFRPRELRARISAMMRRPRAGGTDAAVAESASAEAAAEPAAIAETLHEGAAPEAEPAAGTKSVNGLVLNDGDRTAEVDGTELDLTRTEFDLLHALVDGGKQVRSKSDLVRWLRGEEYDVGTYISDADERTIEVHMTNLRRKMGDNPRDPRWIKTVRGVGYRLVH</sequence>
<dbReference type="SMART" id="SM00448">
    <property type="entry name" value="REC"/>
    <property type="match status" value="1"/>
</dbReference>
<dbReference type="Proteomes" id="UP000237061">
    <property type="component" value="Unassembled WGS sequence"/>
</dbReference>
<dbReference type="Gene3D" id="3.40.50.2300">
    <property type="match status" value="1"/>
</dbReference>
<evidence type="ECO:0000256" key="2">
    <source>
        <dbReference type="ARBA" id="ARBA00023015"/>
    </source>
</evidence>
<dbReference type="Pfam" id="PF00486">
    <property type="entry name" value="Trans_reg_C"/>
    <property type="match status" value="1"/>
</dbReference>
<keyword evidence="4" id="KW-0804">Transcription</keyword>
<dbReference type="InterPro" id="IPR016032">
    <property type="entry name" value="Sig_transdc_resp-reg_C-effctor"/>
</dbReference>
<reference evidence="9 10" key="1">
    <citation type="submission" date="2018-01" db="EMBL/GenBank/DDBJ databases">
        <title>Arthrobacter sp. nov., from glaciers in China.</title>
        <authorList>
            <person name="Liu Q."/>
            <person name="Xin Y.-H."/>
        </authorList>
    </citation>
    <scope>NUCLEOTIDE SEQUENCE [LARGE SCALE GENOMIC DNA]</scope>
    <source>
        <strain evidence="9 10">HLT2-12-2</strain>
    </source>
</reference>
<gene>
    <name evidence="9" type="ORF">CVS27_03415</name>
</gene>
<comment type="caution">
    <text evidence="9">The sequence shown here is derived from an EMBL/GenBank/DDBJ whole genome shotgun (WGS) entry which is preliminary data.</text>
</comment>
<dbReference type="InterPro" id="IPR001867">
    <property type="entry name" value="OmpR/PhoB-type_DNA-bd"/>
</dbReference>
<dbReference type="PROSITE" id="PS51755">
    <property type="entry name" value="OMPR_PHOB"/>
    <property type="match status" value="1"/>
</dbReference>
<dbReference type="InterPro" id="IPR001789">
    <property type="entry name" value="Sig_transdc_resp-reg_receiver"/>
</dbReference>
<name>A0A2S4A159_ARTGL</name>
<evidence type="ECO:0000259" key="8">
    <source>
        <dbReference type="PROSITE" id="PS51755"/>
    </source>
</evidence>
<dbReference type="Gene3D" id="1.10.10.10">
    <property type="entry name" value="Winged helix-like DNA-binding domain superfamily/Winged helix DNA-binding domain"/>
    <property type="match status" value="1"/>
</dbReference>
<dbReference type="InterPro" id="IPR036388">
    <property type="entry name" value="WH-like_DNA-bd_sf"/>
</dbReference>
<dbReference type="GO" id="GO:0006355">
    <property type="term" value="P:regulation of DNA-templated transcription"/>
    <property type="evidence" value="ECO:0007669"/>
    <property type="project" value="InterPro"/>
</dbReference>
<keyword evidence="1 5" id="KW-0597">Phosphoprotein</keyword>
<dbReference type="RefSeq" id="WP_103464330.1">
    <property type="nucleotide sequence ID" value="NZ_PPXC01000002.1"/>
</dbReference>
<evidence type="ECO:0000313" key="10">
    <source>
        <dbReference type="Proteomes" id="UP000237061"/>
    </source>
</evidence>
<keyword evidence="3 6" id="KW-0238">DNA-binding</keyword>
<feature type="domain" description="OmpR/PhoB-type" evidence="8">
    <location>
        <begin position="162"/>
        <end position="268"/>
    </location>
</feature>
<evidence type="ECO:0000256" key="4">
    <source>
        <dbReference type="ARBA" id="ARBA00023163"/>
    </source>
</evidence>
<dbReference type="GO" id="GO:0000976">
    <property type="term" value="F:transcription cis-regulatory region binding"/>
    <property type="evidence" value="ECO:0007669"/>
    <property type="project" value="TreeGrafter"/>
</dbReference>
<dbReference type="AlphaFoldDB" id="A0A2S4A159"/>
<keyword evidence="2" id="KW-0805">Transcription regulation</keyword>
<dbReference type="CDD" id="cd00383">
    <property type="entry name" value="trans_reg_C"/>
    <property type="match status" value="1"/>
</dbReference>
<protein>
    <submittedName>
        <fullName evidence="9">DNA-binding response regulator</fullName>
    </submittedName>
</protein>
<dbReference type="SUPFAM" id="SSF46894">
    <property type="entry name" value="C-terminal effector domain of the bipartite response regulators"/>
    <property type="match status" value="1"/>
</dbReference>
<evidence type="ECO:0000259" key="7">
    <source>
        <dbReference type="PROSITE" id="PS50110"/>
    </source>
</evidence>
<evidence type="ECO:0000256" key="5">
    <source>
        <dbReference type="PROSITE-ProRule" id="PRU00169"/>
    </source>
</evidence>
<dbReference type="PROSITE" id="PS50110">
    <property type="entry name" value="RESPONSE_REGULATORY"/>
    <property type="match status" value="1"/>
</dbReference>
<dbReference type="PANTHER" id="PTHR48111:SF4">
    <property type="entry name" value="DNA-BINDING DUAL TRANSCRIPTIONAL REGULATOR OMPR"/>
    <property type="match status" value="1"/>
</dbReference>
<dbReference type="EMBL" id="PPXC01000002">
    <property type="protein sequence ID" value="POH74922.1"/>
    <property type="molecule type" value="Genomic_DNA"/>
</dbReference>
<feature type="domain" description="Response regulatory" evidence="7">
    <location>
        <begin position="6"/>
        <end position="119"/>
    </location>
</feature>
<proteinExistence type="predicted"/>
<dbReference type="InterPro" id="IPR039420">
    <property type="entry name" value="WalR-like"/>
</dbReference>
<accession>A0A2S4A159</accession>
<dbReference type="PANTHER" id="PTHR48111">
    <property type="entry name" value="REGULATOR OF RPOS"/>
    <property type="match status" value="1"/>
</dbReference>
<dbReference type="GO" id="GO:0032993">
    <property type="term" value="C:protein-DNA complex"/>
    <property type="evidence" value="ECO:0007669"/>
    <property type="project" value="TreeGrafter"/>
</dbReference>
<evidence type="ECO:0000256" key="6">
    <source>
        <dbReference type="PROSITE-ProRule" id="PRU01091"/>
    </source>
</evidence>
<dbReference type="InterPro" id="IPR011006">
    <property type="entry name" value="CheY-like_superfamily"/>
</dbReference>
<dbReference type="GO" id="GO:0000156">
    <property type="term" value="F:phosphorelay response regulator activity"/>
    <property type="evidence" value="ECO:0007669"/>
    <property type="project" value="TreeGrafter"/>
</dbReference>
<feature type="modified residue" description="4-aspartylphosphate" evidence="5">
    <location>
        <position position="55"/>
    </location>
</feature>
<dbReference type="GO" id="GO:0005829">
    <property type="term" value="C:cytosol"/>
    <property type="evidence" value="ECO:0007669"/>
    <property type="project" value="TreeGrafter"/>
</dbReference>
<dbReference type="Pfam" id="PF00072">
    <property type="entry name" value="Response_reg"/>
    <property type="match status" value="1"/>
</dbReference>
<dbReference type="SUPFAM" id="SSF52172">
    <property type="entry name" value="CheY-like"/>
    <property type="match status" value="1"/>
</dbReference>
<keyword evidence="10" id="KW-1185">Reference proteome</keyword>
<dbReference type="SMART" id="SM00862">
    <property type="entry name" value="Trans_reg_C"/>
    <property type="match status" value="1"/>
</dbReference>
<feature type="DNA-binding region" description="OmpR/PhoB-type" evidence="6">
    <location>
        <begin position="162"/>
        <end position="268"/>
    </location>
</feature>
<dbReference type="CDD" id="cd17574">
    <property type="entry name" value="REC_OmpR"/>
    <property type="match status" value="1"/>
</dbReference>
<evidence type="ECO:0000256" key="1">
    <source>
        <dbReference type="ARBA" id="ARBA00022553"/>
    </source>
</evidence>
<organism evidence="9 10">
    <name type="scientific">Arthrobacter glacialis</name>
    <dbReference type="NCBI Taxonomy" id="1664"/>
    <lineage>
        <taxon>Bacteria</taxon>
        <taxon>Bacillati</taxon>
        <taxon>Actinomycetota</taxon>
        <taxon>Actinomycetes</taxon>
        <taxon>Micrococcales</taxon>
        <taxon>Micrococcaceae</taxon>
        <taxon>Arthrobacter</taxon>
    </lineage>
</organism>
<dbReference type="Gene3D" id="6.10.250.690">
    <property type="match status" value="1"/>
</dbReference>
<evidence type="ECO:0000313" key="9">
    <source>
        <dbReference type="EMBL" id="POH74922.1"/>
    </source>
</evidence>